<feature type="compositionally biased region" description="Basic and acidic residues" evidence="1">
    <location>
        <begin position="27"/>
        <end position="36"/>
    </location>
</feature>
<sequence length="193" mass="20828">MAPGSKFVSGRDDGPADEGRKKKRDRSRGADSRDGDGDGDGNGNGDAGEGNARKRRREDNPRGQKEELRTPSNASKSTTEKNQQRQPVADRPEKRPRHGADGDSRAIEAIPFGEVVLAPPILPSLRKLKKAANTNSRKTLAESLLTSASSVLPAKNRNTAAHARVEQARAEAVEAYRLLRKKKEEMRGAGGQG</sequence>
<organism evidence="2 3">
    <name type="scientific">Gonapodya prolifera (strain JEL478)</name>
    <name type="common">Monoblepharis prolifera</name>
    <dbReference type="NCBI Taxonomy" id="1344416"/>
    <lineage>
        <taxon>Eukaryota</taxon>
        <taxon>Fungi</taxon>
        <taxon>Fungi incertae sedis</taxon>
        <taxon>Chytridiomycota</taxon>
        <taxon>Chytridiomycota incertae sedis</taxon>
        <taxon>Monoblepharidomycetes</taxon>
        <taxon>Monoblepharidales</taxon>
        <taxon>Gonapodyaceae</taxon>
        <taxon>Gonapodya</taxon>
    </lineage>
</organism>
<feature type="compositionally biased region" description="Basic and acidic residues" evidence="1">
    <location>
        <begin position="78"/>
        <end position="106"/>
    </location>
</feature>
<feature type="region of interest" description="Disordered" evidence="1">
    <location>
        <begin position="1"/>
        <end position="108"/>
    </location>
</feature>
<reference evidence="2 3" key="1">
    <citation type="journal article" date="2015" name="Genome Biol. Evol.">
        <title>Phylogenomic analyses indicate that early fungi evolved digesting cell walls of algal ancestors of land plants.</title>
        <authorList>
            <person name="Chang Y."/>
            <person name="Wang S."/>
            <person name="Sekimoto S."/>
            <person name="Aerts A.L."/>
            <person name="Choi C."/>
            <person name="Clum A."/>
            <person name="LaButti K.M."/>
            <person name="Lindquist E.A."/>
            <person name="Yee Ngan C."/>
            <person name="Ohm R.A."/>
            <person name="Salamov A.A."/>
            <person name="Grigoriev I.V."/>
            <person name="Spatafora J.W."/>
            <person name="Berbee M.L."/>
        </authorList>
    </citation>
    <scope>NUCLEOTIDE SEQUENCE [LARGE SCALE GENOMIC DNA]</scope>
    <source>
        <strain evidence="2 3">JEL478</strain>
    </source>
</reference>
<feature type="compositionally biased region" description="Basic and acidic residues" evidence="1">
    <location>
        <begin position="57"/>
        <end position="69"/>
    </location>
</feature>
<evidence type="ECO:0000256" key="1">
    <source>
        <dbReference type="SAM" id="MobiDB-lite"/>
    </source>
</evidence>
<dbReference type="AlphaFoldDB" id="A0A139AB83"/>
<evidence type="ECO:0000313" key="3">
    <source>
        <dbReference type="Proteomes" id="UP000070544"/>
    </source>
</evidence>
<dbReference type="InterPro" id="IPR026680">
    <property type="entry name" value="CCDC137"/>
</dbReference>
<gene>
    <name evidence="2" type="ORF">M427DRAFT_58468</name>
</gene>
<protein>
    <submittedName>
        <fullName evidence="2">Uncharacterized protein</fullName>
    </submittedName>
</protein>
<dbReference type="EMBL" id="KQ965776">
    <property type="protein sequence ID" value="KXS13653.1"/>
    <property type="molecule type" value="Genomic_DNA"/>
</dbReference>
<proteinExistence type="predicted"/>
<name>A0A139AB83_GONPJ</name>
<feature type="compositionally biased region" description="Basic and acidic residues" evidence="1">
    <location>
        <begin position="9"/>
        <end position="20"/>
    </location>
</feature>
<keyword evidence="3" id="KW-1185">Reference proteome</keyword>
<dbReference type="PANTHER" id="PTHR21838:SF2">
    <property type="entry name" value="COILED-COIL DOMAIN-CONTAINING PROTEIN 137"/>
    <property type="match status" value="1"/>
</dbReference>
<dbReference type="PANTHER" id="PTHR21838">
    <property type="entry name" value="COILED-COIL DOMAIN-CONTAINING PROTEIN 137"/>
    <property type="match status" value="1"/>
</dbReference>
<accession>A0A139AB83</accession>
<dbReference type="Proteomes" id="UP000070544">
    <property type="component" value="Unassembled WGS sequence"/>
</dbReference>
<dbReference type="GO" id="GO:0005634">
    <property type="term" value="C:nucleus"/>
    <property type="evidence" value="ECO:0007669"/>
    <property type="project" value="TreeGrafter"/>
</dbReference>
<evidence type="ECO:0000313" key="2">
    <source>
        <dbReference type="EMBL" id="KXS13653.1"/>
    </source>
</evidence>